<reference evidence="1" key="1">
    <citation type="submission" date="2014-11" db="EMBL/GenBank/DDBJ databases">
        <authorList>
            <person name="Amaro Gonzalez C."/>
        </authorList>
    </citation>
    <scope>NUCLEOTIDE SEQUENCE</scope>
</reference>
<name>A0A0E9VFH8_ANGAN</name>
<dbReference type="EMBL" id="GBXM01031836">
    <property type="protein sequence ID" value="JAH76741.1"/>
    <property type="molecule type" value="Transcribed_RNA"/>
</dbReference>
<accession>A0A0E9VFH8</accession>
<protein>
    <submittedName>
        <fullName evidence="1">Uncharacterized protein</fullName>
    </submittedName>
</protein>
<dbReference type="AlphaFoldDB" id="A0A0E9VFH8"/>
<evidence type="ECO:0000313" key="1">
    <source>
        <dbReference type="EMBL" id="JAH76741.1"/>
    </source>
</evidence>
<proteinExistence type="predicted"/>
<sequence>MQCTVSVACLLVCDESVRQKYPPYIF</sequence>
<organism evidence="1">
    <name type="scientific">Anguilla anguilla</name>
    <name type="common">European freshwater eel</name>
    <name type="synonym">Muraena anguilla</name>
    <dbReference type="NCBI Taxonomy" id="7936"/>
    <lineage>
        <taxon>Eukaryota</taxon>
        <taxon>Metazoa</taxon>
        <taxon>Chordata</taxon>
        <taxon>Craniata</taxon>
        <taxon>Vertebrata</taxon>
        <taxon>Euteleostomi</taxon>
        <taxon>Actinopterygii</taxon>
        <taxon>Neopterygii</taxon>
        <taxon>Teleostei</taxon>
        <taxon>Anguilliformes</taxon>
        <taxon>Anguillidae</taxon>
        <taxon>Anguilla</taxon>
    </lineage>
</organism>
<reference evidence="1" key="2">
    <citation type="journal article" date="2015" name="Fish Shellfish Immunol.">
        <title>Early steps in the European eel (Anguilla anguilla)-Vibrio vulnificus interaction in the gills: Role of the RtxA13 toxin.</title>
        <authorList>
            <person name="Callol A."/>
            <person name="Pajuelo D."/>
            <person name="Ebbesson L."/>
            <person name="Teles M."/>
            <person name="MacKenzie S."/>
            <person name="Amaro C."/>
        </authorList>
    </citation>
    <scope>NUCLEOTIDE SEQUENCE</scope>
</reference>